<organism evidence="3 4">
    <name type="scientific">Amborella trichopoda</name>
    <dbReference type="NCBI Taxonomy" id="13333"/>
    <lineage>
        <taxon>Eukaryota</taxon>
        <taxon>Viridiplantae</taxon>
        <taxon>Streptophyta</taxon>
        <taxon>Embryophyta</taxon>
        <taxon>Tracheophyta</taxon>
        <taxon>Spermatophyta</taxon>
        <taxon>Magnoliopsida</taxon>
        <taxon>Amborellales</taxon>
        <taxon>Amborellaceae</taxon>
        <taxon>Amborella</taxon>
    </lineage>
</organism>
<evidence type="ECO:0000256" key="1">
    <source>
        <dbReference type="SAM" id="MobiDB-lite"/>
    </source>
</evidence>
<protein>
    <recommendedName>
        <fullName evidence="2">F-box domain-containing protein</fullName>
    </recommendedName>
</protein>
<dbReference type="CDD" id="cd09917">
    <property type="entry name" value="F-box_SF"/>
    <property type="match status" value="1"/>
</dbReference>
<keyword evidence="4" id="KW-1185">Reference proteome</keyword>
<dbReference type="STRING" id="13333.W1PP19"/>
<feature type="region of interest" description="Disordered" evidence="1">
    <location>
        <begin position="1"/>
        <end position="55"/>
    </location>
</feature>
<proteinExistence type="predicted"/>
<dbReference type="Pfam" id="PF12937">
    <property type="entry name" value="F-box-like"/>
    <property type="match status" value="1"/>
</dbReference>
<dbReference type="InterPro" id="IPR001810">
    <property type="entry name" value="F-box_dom"/>
</dbReference>
<dbReference type="Gene3D" id="1.20.1280.50">
    <property type="match status" value="1"/>
</dbReference>
<sequence length="506" mass="57315">MKKEEEKEEEEWEQMLEATFSRPKNPVFHPNSSNNNPNPNPNRPQNDDVPSPSCLISFQFPGWELNFSPQTTKDYPLKHHPHSSSSPEMINPPINSNPKSSSCSSSTESINPPINPNPNSSSSSSFEVINPPTKRRPRTSFESEEERVEESRIVRVLPLECWFHILSLTSLRDVFSLMQTCRSLHHLASSNDHAWLRFRTPTSNSRLISVKSSFLGSRLLQKCSYFSRVSDHIKSSLSSWWDVNDGDPSPFQHTVKPVSSLIRKMTSHNWVVTYEVIASVFSERADILAEQIPAKFGRDIMHEIGSNYAMTTEMNASWSFSYKDISHSSSWRSRCFSSTQCGSTASSNFGGQVFDPGFLDSVGGPVGKASWSLVLDLWSQYKQWLLLVSALCRDLNYEVMVERARPMTWSATPAIYDKGVICFRDQVLTRYGIRSMLQCGLSYLIKRDAMDTAPESDSRLLRDIFHLLQEADVSDDHTLPAVTHTRSKLRRCFLLNGTGSGSRILQ</sequence>
<dbReference type="OrthoDB" id="1924952at2759"/>
<dbReference type="InterPro" id="IPR016159">
    <property type="entry name" value="Cullin_repeat-like_dom_sf"/>
</dbReference>
<name>W1PP19_AMBTC</name>
<evidence type="ECO:0000313" key="3">
    <source>
        <dbReference type="EMBL" id="ERN09803.1"/>
    </source>
</evidence>
<reference evidence="4" key="1">
    <citation type="journal article" date="2013" name="Science">
        <title>The Amborella genome and the evolution of flowering plants.</title>
        <authorList>
            <consortium name="Amborella Genome Project"/>
        </authorList>
    </citation>
    <scope>NUCLEOTIDE SEQUENCE [LARGE SCALE GENOMIC DNA]</scope>
</reference>
<feature type="compositionally biased region" description="Acidic residues" evidence="1">
    <location>
        <begin position="1"/>
        <end position="14"/>
    </location>
</feature>
<feature type="region of interest" description="Disordered" evidence="1">
    <location>
        <begin position="71"/>
        <end position="147"/>
    </location>
</feature>
<gene>
    <name evidence="3" type="ORF">AMTR_s00029p00245110</name>
</gene>
<dbReference type="SUPFAM" id="SSF74788">
    <property type="entry name" value="Cullin repeat-like"/>
    <property type="match status" value="1"/>
</dbReference>
<dbReference type="HOGENOM" id="CLU_539019_0_0_1"/>
<accession>W1PP19</accession>
<dbReference type="AlphaFoldDB" id="W1PP19"/>
<dbReference type="SMART" id="SM00256">
    <property type="entry name" value="FBOX"/>
    <property type="match status" value="1"/>
</dbReference>
<feature type="domain" description="F-box" evidence="2">
    <location>
        <begin position="151"/>
        <end position="198"/>
    </location>
</feature>
<dbReference type="InterPro" id="IPR036047">
    <property type="entry name" value="F-box-like_dom_sf"/>
</dbReference>
<evidence type="ECO:0000259" key="2">
    <source>
        <dbReference type="PROSITE" id="PS50181"/>
    </source>
</evidence>
<dbReference type="eggNOG" id="ENOG502S9D4">
    <property type="taxonomic scope" value="Eukaryota"/>
</dbReference>
<feature type="compositionally biased region" description="Low complexity" evidence="1">
    <location>
        <begin position="83"/>
        <end position="132"/>
    </location>
</feature>
<feature type="compositionally biased region" description="Low complexity" evidence="1">
    <location>
        <begin position="25"/>
        <end position="50"/>
    </location>
</feature>
<dbReference type="KEGG" id="atr:18437963"/>
<dbReference type="PROSITE" id="PS50181">
    <property type="entry name" value="FBOX"/>
    <property type="match status" value="1"/>
</dbReference>
<evidence type="ECO:0000313" key="4">
    <source>
        <dbReference type="Proteomes" id="UP000017836"/>
    </source>
</evidence>
<dbReference type="Proteomes" id="UP000017836">
    <property type="component" value="Unassembled WGS sequence"/>
</dbReference>
<dbReference type="EMBL" id="KI392980">
    <property type="protein sequence ID" value="ERN09803.1"/>
    <property type="molecule type" value="Genomic_DNA"/>
</dbReference>
<dbReference type="SUPFAM" id="SSF81383">
    <property type="entry name" value="F-box domain"/>
    <property type="match status" value="1"/>
</dbReference>
<dbReference type="Gramene" id="ERN09803">
    <property type="protein sequence ID" value="ERN09803"/>
    <property type="gene ID" value="AMTR_s00029p00245110"/>
</dbReference>